<dbReference type="SUPFAM" id="SSF55874">
    <property type="entry name" value="ATPase domain of HSP90 chaperone/DNA topoisomerase II/histidine kinase"/>
    <property type="match status" value="1"/>
</dbReference>
<keyword evidence="7 9" id="KW-1133">Transmembrane helix</keyword>
<dbReference type="EMBL" id="PDKM01000005">
    <property type="protein sequence ID" value="RXK09443.1"/>
    <property type="molecule type" value="Genomic_DNA"/>
</dbReference>
<reference evidence="12 14" key="1">
    <citation type="submission" date="2017-10" db="EMBL/GenBank/DDBJ databases">
        <title>Genomics of the genus Arcobacter.</title>
        <authorList>
            <person name="Perez-Cataluna A."/>
            <person name="Figueras M.J."/>
        </authorList>
    </citation>
    <scope>NUCLEOTIDE SEQUENCE [LARGE SCALE GENOMIC DNA]</scope>
    <source>
        <strain evidence="12 14">CECT 7835</strain>
    </source>
</reference>
<dbReference type="EMBL" id="CP031217">
    <property type="protein sequence ID" value="AXH11171.1"/>
    <property type="molecule type" value="Genomic_DNA"/>
</dbReference>
<dbReference type="PANTHER" id="PTHR43065">
    <property type="entry name" value="SENSOR HISTIDINE KINASE"/>
    <property type="match status" value="1"/>
</dbReference>
<keyword evidence="12" id="KW-0418">Kinase</keyword>
<name>A0AAX2A8S7_9BACT</name>
<protein>
    <recommendedName>
        <fullName evidence="3">histidine kinase</fullName>
        <ecNumber evidence="3">2.7.13.3</ecNumber>
    </recommendedName>
</protein>
<keyword evidence="12" id="KW-0808">Transferase</keyword>
<dbReference type="InterPro" id="IPR033480">
    <property type="entry name" value="sCache_2"/>
</dbReference>
<evidence type="ECO:0000256" key="6">
    <source>
        <dbReference type="ARBA" id="ARBA00022692"/>
    </source>
</evidence>
<dbReference type="EC" id="2.7.13.3" evidence="3"/>
<dbReference type="SMART" id="SM01049">
    <property type="entry name" value="Cache_2"/>
    <property type="match status" value="2"/>
</dbReference>
<dbReference type="Proteomes" id="UP000253850">
    <property type="component" value="Chromosome"/>
</dbReference>
<keyword evidence="6 9" id="KW-0812">Transmembrane</keyword>
<evidence type="ECO:0000256" key="8">
    <source>
        <dbReference type="ARBA" id="ARBA00023136"/>
    </source>
</evidence>
<evidence type="ECO:0000313" key="13">
    <source>
        <dbReference type="Proteomes" id="UP000253850"/>
    </source>
</evidence>
<accession>A0AAX2A8S7</accession>
<organism evidence="12 14">
    <name type="scientific">Halarcobacter bivalviorum</name>
    <dbReference type="NCBI Taxonomy" id="663364"/>
    <lineage>
        <taxon>Bacteria</taxon>
        <taxon>Pseudomonadati</taxon>
        <taxon>Campylobacterota</taxon>
        <taxon>Epsilonproteobacteria</taxon>
        <taxon>Campylobacterales</taxon>
        <taxon>Arcobacteraceae</taxon>
        <taxon>Halarcobacter</taxon>
    </lineage>
</organism>
<dbReference type="InterPro" id="IPR003661">
    <property type="entry name" value="HisK_dim/P_dom"/>
</dbReference>
<dbReference type="Gene3D" id="3.30.450.20">
    <property type="entry name" value="PAS domain"/>
    <property type="match status" value="2"/>
</dbReference>
<keyword evidence="4" id="KW-1003">Cell membrane</keyword>
<feature type="transmembrane region" description="Helical" evidence="9">
    <location>
        <begin position="354"/>
        <end position="372"/>
    </location>
</feature>
<dbReference type="Proteomes" id="UP000289193">
    <property type="component" value="Unassembled WGS sequence"/>
</dbReference>
<evidence type="ECO:0000256" key="2">
    <source>
        <dbReference type="ARBA" id="ARBA00004651"/>
    </source>
</evidence>
<dbReference type="PROSITE" id="PS50109">
    <property type="entry name" value="HIS_KIN"/>
    <property type="match status" value="1"/>
</dbReference>
<evidence type="ECO:0000313" key="12">
    <source>
        <dbReference type="EMBL" id="RXK09443.1"/>
    </source>
</evidence>
<dbReference type="InterPro" id="IPR036097">
    <property type="entry name" value="HisK_dim/P_sf"/>
</dbReference>
<evidence type="ECO:0000256" key="7">
    <source>
        <dbReference type="ARBA" id="ARBA00022989"/>
    </source>
</evidence>
<dbReference type="CDD" id="cd00082">
    <property type="entry name" value="HisKA"/>
    <property type="match status" value="1"/>
</dbReference>
<keyword evidence="5" id="KW-0597">Phosphoprotein</keyword>
<dbReference type="Gene3D" id="3.30.565.10">
    <property type="entry name" value="Histidine kinase-like ATPase, C-terminal domain"/>
    <property type="match status" value="1"/>
</dbReference>
<keyword evidence="14" id="KW-1185">Reference proteome</keyword>
<evidence type="ECO:0000313" key="11">
    <source>
        <dbReference type="EMBL" id="AXH11171.1"/>
    </source>
</evidence>
<evidence type="ECO:0000256" key="3">
    <source>
        <dbReference type="ARBA" id="ARBA00012438"/>
    </source>
</evidence>
<dbReference type="SUPFAM" id="SSF47384">
    <property type="entry name" value="Homodimeric domain of signal transducing histidine kinase"/>
    <property type="match status" value="1"/>
</dbReference>
<dbReference type="InterPro" id="IPR003594">
    <property type="entry name" value="HATPase_dom"/>
</dbReference>
<evidence type="ECO:0000259" key="10">
    <source>
        <dbReference type="PROSITE" id="PS50109"/>
    </source>
</evidence>
<dbReference type="InterPro" id="IPR036890">
    <property type="entry name" value="HATPase_C_sf"/>
</dbReference>
<dbReference type="PANTHER" id="PTHR43065:SF42">
    <property type="entry name" value="TWO-COMPONENT SENSOR PPRA"/>
    <property type="match status" value="1"/>
</dbReference>
<evidence type="ECO:0000313" key="14">
    <source>
        <dbReference type="Proteomes" id="UP000289193"/>
    </source>
</evidence>
<keyword evidence="8 9" id="KW-0472">Membrane</keyword>
<dbReference type="CDD" id="cd18774">
    <property type="entry name" value="PDC2_HK_sensor"/>
    <property type="match status" value="1"/>
</dbReference>
<evidence type="ECO:0000256" key="4">
    <source>
        <dbReference type="ARBA" id="ARBA00022475"/>
    </source>
</evidence>
<sequence length="659" mass="77260">MFIKSEKQLLTFIRFSPIIIIFIIAILINILIYFQNEQNFKKDLEIYKRNYIESNKILTRFQVEKAYKDILRERNNLEKSLEEKLKRRVNEAFSIIENLHKKYSHLKEEELLNIIKESLRAIRFNEQRGYFYIAKPNGISVLHPIYPQFENTNISNKKDMHGHYIYKDAIEHFKNNSDFLGYLKATKPNENTGKEYEKLTYMKLYKPLNLVIGTGEYKDEYTKNIQNHIIAEHIQNVRYGENGYIFIFDYEGKQLAHVKKDYIGKNRIDLVDSNGFMITQEIIKQAKKGSGFINYIGSIMPETGEPAYKTTYIKGVDDWGWAIGSGFYNLDLLKYLELKKDELREINNEALKKTLVISFILTLILITLAFYISKILENFFKKYHEKIAEEIEENRKKDMVLYQQSKMASMGEMLGNIAHQWRQPLSTISTIASGTRIQKELNILEDKEFDKGMELIVTTTKHLSQTIEDFREFFNPNKVAKNLNTLIIYEKAIQLISSRLTAKDIELESSVEETSFITFENELLQSLMNILNNAIDAFENKKMENKLIEFKIKYQKECKMPNCNIIECTQGKEGYITITIQDNAGGISKEYIDKIFDAYFTTKHKSQGTGIGLYMTYEIINKHLNGYINVENEIIKYKEKEYLGAKFTIILPIKIEEES</sequence>
<dbReference type="InterPro" id="IPR005467">
    <property type="entry name" value="His_kinase_dom"/>
</dbReference>
<feature type="transmembrane region" description="Helical" evidence="9">
    <location>
        <begin position="12"/>
        <end position="34"/>
    </location>
</feature>
<dbReference type="Pfam" id="PF08269">
    <property type="entry name" value="dCache_2"/>
    <property type="match status" value="1"/>
</dbReference>
<feature type="domain" description="Histidine kinase" evidence="10">
    <location>
        <begin position="416"/>
        <end position="655"/>
    </location>
</feature>
<dbReference type="InterPro" id="IPR004010">
    <property type="entry name" value="Double_Cache_2"/>
</dbReference>
<dbReference type="Gene3D" id="1.10.287.130">
    <property type="match status" value="1"/>
</dbReference>
<proteinExistence type="predicted"/>
<dbReference type="AlphaFoldDB" id="A0AAX2A8S7"/>
<dbReference type="GO" id="GO:0000155">
    <property type="term" value="F:phosphorelay sensor kinase activity"/>
    <property type="evidence" value="ECO:0007669"/>
    <property type="project" value="InterPro"/>
</dbReference>
<comment type="subcellular location">
    <subcellularLocation>
        <location evidence="2">Cell membrane</location>
        <topology evidence="2">Multi-pass membrane protein</topology>
    </subcellularLocation>
</comment>
<comment type="catalytic activity">
    <reaction evidence="1">
        <text>ATP + protein L-histidine = ADP + protein N-phospho-L-histidine.</text>
        <dbReference type="EC" id="2.7.13.3"/>
    </reaction>
</comment>
<dbReference type="SMART" id="SM00387">
    <property type="entry name" value="HATPase_c"/>
    <property type="match status" value="1"/>
</dbReference>
<evidence type="ECO:0000256" key="9">
    <source>
        <dbReference type="SAM" id="Phobius"/>
    </source>
</evidence>
<gene>
    <name evidence="11" type="ORF">ABIV_0132</name>
    <name evidence="12" type="ORF">CRV05_09030</name>
</gene>
<dbReference type="GO" id="GO:0005886">
    <property type="term" value="C:plasma membrane"/>
    <property type="evidence" value="ECO:0007669"/>
    <property type="project" value="UniProtKB-SubCell"/>
</dbReference>
<evidence type="ECO:0000256" key="1">
    <source>
        <dbReference type="ARBA" id="ARBA00000085"/>
    </source>
</evidence>
<dbReference type="InterPro" id="IPR004358">
    <property type="entry name" value="Sig_transdc_His_kin-like_C"/>
</dbReference>
<reference evidence="11 13" key="2">
    <citation type="submission" date="2018-07" db="EMBL/GenBank/DDBJ databases">
        <title>Complete genome of the Arcobacter bivalviorum type strain LMG 26154.</title>
        <authorList>
            <person name="Miller W.G."/>
            <person name="Yee E."/>
            <person name="Bono J.L."/>
        </authorList>
    </citation>
    <scope>NUCLEOTIDE SEQUENCE [LARGE SCALE GENOMIC DNA]</scope>
    <source>
        <strain evidence="11 13">LMG 26154</strain>
    </source>
</reference>
<evidence type="ECO:0000256" key="5">
    <source>
        <dbReference type="ARBA" id="ARBA00022553"/>
    </source>
</evidence>
<dbReference type="RefSeq" id="WP_114838060.1">
    <property type="nucleotide sequence ID" value="NZ_CP031217.1"/>
</dbReference>
<dbReference type="KEGG" id="hbv:ABIV_0132"/>
<dbReference type="Pfam" id="PF02518">
    <property type="entry name" value="HATPase_c"/>
    <property type="match status" value="1"/>
</dbReference>
<dbReference type="PRINTS" id="PR00344">
    <property type="entry name" value="BCTRLSENSOR"/>
</dbReference>